<keyword evidence="1" id="KW-0539">Nucleus</keyword>
<evidence type="ECO:0000256" key="1">
    <source>
        <dbReference type="PROSITE-ProRule" id="PRU00267"/>
    </source>
</evidence>
<dbReference type="AlphaFoldDB" id="A0A8B8N1W0"/>
<dbReference type="OrthoDB" id="1919336at2759"/>
<gene>
    <name evidence="5" type="primary">LOC115729599</name>
</gene>
<dbReference type="Pfam" id="PF00505">
    <property type="entry name" value="HMG_box"/>
    <property type="match status" value="1"/>
</dbReference>
<keyword evidence="4" id="KW-1185">Reference proteome</keyword>
<dbReference type="Gene3D" id="1.10.30.10">
    <property type="entry name" value="High mobility group box domain"/>
    <property type="match status" value="1"/>
</dbReference>
<dbReference type="CDD" id="cd22005">
    <property type="entry name" value="HMG-box_AtHMGB1-like"/>
    <property type="match status" value="1"/>
</dbReference>
<dbReference type="RefSeq" id="XP_030516074.1">
    <property type="nucleotide sequence ID" value="XM_030660214.1"/>
</dbReference>
<protein>
    <submittedName>
        <fullName evidence="5">HMG1/2-like protein</fullName>
    </submittedName>
</protein>
<dbReference type="InterPro" id="IPR009071">
    <property type="entry name" value="HMG_box_dom"/>
</dbReference>
<dbReference type="PANTHER" id="PTHR47658:SF1">
    <property type="entry name" value="MEIOSIS INITIATOR PROTEIN"/>
    <property type="match status" value="1"/>
</dbReference>
<feature type="compositionally biased region" description="Basic and acidic residues" evidence="2">
    <location>
        <begin position="1"/>
        <end position="12"/>
    </location>
</feature>
<evidence type="ECO:0000259" key="3">
    <source>
        <dbReference type="PROSITE" id="PS50118"/>
    </source>
</evidence>
<name>A0A8B8N1W0_9MYRT</name>
<feature type="domain" description="HMG box" evidence="3">
    <location>
        <begin position="33"/>
        <end position="97"/>
    </location>
</feature>
<dbReference type="GO" id="GO:0003677">
    <property type="term" value="F:DNA binding"/>
    <property type="evidence" value="ECO:0007669"/>
    <property type="project" value="UniProtKB-UniRule"/>
</dbReference>
<evidence type="ECO:0000313" key="4">
    <source>
        <dbReference type="Proteomes" id="UP000827889"/>
    </source>
</evidence>
<reference evidence="5" key="1">
    <citation type="submission" date="2025-08" db="UniProtKB">
        <authorList>
            <consortium name="RefSeq"/>
        </authorList>
    </citation>
    <scope>IDENTIFICATION</scope>
    <source>
        <tissue evidence="5">Leaf</tissue>
    </source>
</reference>
<dbReference type="KEGG" id="rarg:115729599"/>
<feature type="DNA-binding region" description="HMG box" evidence="1">
    <location>
        <begin position="33"/>
        <end position="97"/>
    </location>
</feature>
<dbReference type="Proteomes" id="UP000827889">
    <property type="component" value="Chromosome 10"/>
</dbReference>
<evidence type="ECO:0000313" key="5">
    <source>
        <dbReference type="RefSeq" id="XP_030516074.1"/>
    </source>
</evidence>
<accession>A0A8B8N1W0</accession>
<dbReference type="PANTHER" id="PTHR47658">
    <property type="entry name" value="HIGH MOBILITY GROUP B PROTEIN 12-RELATED"/>
    <property type="match status" value="1"/>
</dbReference>
<proteinExistence type="predicted"/>
<sequence length="124" mass="13430">MKPEKLTIKPRADPQPLGDIIKKKPGISSGGVPTRPGLDFRIFMKDFRESYRAEFDSAVAKAGAEAWDSMSEAEKHPYAEKALELTDFFDKAVDSYVMMSATTAVAAPTEGKLSEAATTSGPTE</sequence>
<evidence type="ECO:0000256" key="2">
    <source>
        <dbReference type="SAM" id="MobiDB-lite"/>
    </source>
</evidence>
<dbReference type="GO" id="GO:0005634">
    <property type="term" value="C:nucleus"/>
    <property type="evidence" value="ECO:0007669"/>
    <property type="project" value="UniProtKB-UniRule"/>
</dbReference>
<dbReference type="GeneID" id="115729599"/>
<organism evidence="4 5">
    <name type="scientific">Rhodamnia argentea</name>
    <dbReference type="NCBI Taxonomy" id="178133"/>
    <lineage>
        <taxon>Eukaryota</taxon>
        <taxon>Viridiplantae</taxon>
        <taxon>Streptophyta</taxon>
        <taxon>Embryophyta</taxon>
        <taxon>Tracheophyta</taxon>
        <taxon>Spermatophyta</taxon>
        <taxon>Magnoliopsida</taxon>
        <taxon>eudicotyledons</taxon>
        <taxon>Gunneridae</taxon>
        <taxon>Pentapetalae</taxon>
        <taxon>rosids</taxon>
        <taxon>malvids</taxon>
        <taxon>Myrtales</taxon>
        <taxon>Myrtaceae</taxon>
        <taxon>Myrtoideae</taxon>
        <taxon>Myrteae</taxon>
        <taxon>Australasian group</taxon>
        <taxon>Rhodamnia</taxon>
    </lineage>
</organism>
<feature type="region of interest" description="Disordered" evidence="2">
    <location>
        <begin position="1"/>
        <end position="33"/>
    </location>
</feature>
<dbReference type="InterPro" id="IPR036910">
    <property type="entry name" value="HMG_box_dom_sf"/>
</dbReference>
<keyword evidence="1" id="KW-0238">DNA-binding</keyword>
<dbReference type="SUPFAM" id="SSF47095">
    <property type="entry name" value="HMG-box"/>
    <property type="match status" value="1"/>
</dbReference>
<dbReference type="PROSITE" id="PS50118">
    <property type="entry name" value="HMG_BOX_2"/>
    <property type="match status" value="1"/>
</dbReference>